<dbReference type="Gene3D" id="3.10.20.370">
    <property type="match status" value="1"/>
</dbReference>
<proteinExistence type="predicted"/>
<dbReference type="OrthoDB" id="6103187at2759"/>
<evidence type="ECO:0000256" key="5">
    <source>
        <dbReference type="ARBA" id="ARBA00022801"/>
    </source>
</evidence>
<evidence type="ECO:0000256" key="2">
    <source>
        <dbReference type="ARBA" id="ARBA00022695"/>
    </source>
</evidence>
<evidence type="ECO:0000256" key="6">
    <source>
        <dbReference type="ARBA" id="ARBA00022918"/>
    </source>
</evidence>
<dbReference type="CDD" id="cd09274">
    <property type="entry name" value="RNase_HI_RT_Ty3"/>
    <property type="match status" value="1"/>
</dbReference>
<dbReference type="GO" id="GO:0016787">
    <property type="term" value="F:hydrolase activity"/>
    <property type="evidence" value="ECO:0007669"/>
    <property type="project" value="UniProtKB-KW"/>
</dbReference>
<feature type="domain" description="Reverse transcriptase RNase H-like" evidence="8">
    <location>
        <begin position="2"/>
        <end position="89"/>
    </location>
</feature>
<evidence type="ECO:0000259" key="8">
    <source>
        <dbReference type="Pfam" id="PF17917"/>
    </source>
</evidence>
<keyword evidence="4" id="KW-0255">Endonuclease</keyword>
<keyword evidence="2" id="KW-0548">Nucleotidyltransferase</keyword>
<feature type="region of interest" description="Disordered" evidence="7">
    <location>
        <begin position="163"/>
        <end position="283"/>
    </location>
</feature>
<feature type="compositionally biased region" description="Basic and acidic residues" evidence="7">
    <location>
        <begin position="192"/>
        <end position="202"/>
    </location>
</feature>
<accession>A0A9W6Y5B3</accession>
<keyword evidence="10" id="KW-1185">Reference proteome</keyword>
<keyword evidence="3" id="KW-0540">Nuclease</keyword>
<reference evidence="9" key="1">
    <citation type="submission" date="2023-04" db="EMBL/GenBank/DDBJ databases">
        <title>Phytophthora fragariaefolia NBRC 109709.</title>
        <authorList>
            <person name="Ichikawa N."/>
            <person name="Sato H."/>
            <person name="Tonouchi N."/>
        </authorList>
    </citation>
    <scope>NUCLEOTIDE SEQUENCE</scope>
    <source>
        <strain evidence="9">NBRC 109709</strain>
    </source>
</reference>
<dbReference type="EMBL" id="BSXT01003141">
    <property type="protein sequence ID" value="GMF52776.1"/>
    <property type="molecule type" value="Genomic_DNA"/>
</dbReference>
<evidence type="ECO:0000256" key="1">
    <source>
        <dbReference type="ARBA" id="ARBA00022679"/>
    </source>
</evidence>
<keyword evidence="5" id="KW-0378">Hydrolase</keyword>
<dbReference type="Pfam" id="PF17917">
    <property type="entry name" value="RT_RNaseH"/>
    <property type="match status" value="1"/>
</dbReference>
<dbReference type="GO" id="GO:0003964">
    <property type="term" value="F:RNA-directed DNA polymerase activity"/>
    <property type="evidence" value="ECO:0007669"/>
    <property type="project" value="UniProtKB-KW"/>
</dbReference>
<dbReference type="PANTHER" id="PTHR34072:SF58">
    <property type="entry name" value="DNA (CYTOSINE-5-)-METHYLTRANSFERASE"/>
    <property type="match status" value="1"/>
</dbReference>
<dbReference type="AlphaFoldDB" id="A0A9W6Y5B3"/>
<evidence type="ECO:0000256" key="3">
    <source>
        <dbReference type="ARBA" id="ARBA00022722"/>
    </source>
</evidence>
<evidence type="ECO:0000256" key="4">
    <source>
        <dbReference type="ARBA" id="ARBA00022759"/>
    </source>
</evidence>
<evidence type="ECO:0000313" key="9">
    <source>
        <dbReference type="EMBL" id="GMF52776.1"/>
    </source>
</evidence>
<keyword evidence="1" id="KW-0808">Transferase</keyword>
<dbReference type="InterPro" id="IPR043502">
    <property type="entry name" value="DNA/RNA_pol_sf"/>
</dbReference>
<dbReference type="GO" id="GO:0004519">
    <property type="term" value="F:endonuclease activity"/>
    <property type="evidence" value="ECO:0007669"/>
    <property type="project" value="UniProtKB-KW"/>
</dbReference>
<dbReference type="SUPFAM" id="SSF56672">
    <property type="entry name" value="DNA/RNA polymerases"/>
    <property type="match status" value="1"/>
</dbReference>
<evidence type="ECO:0000313" key="10">
    <source>
        <dbReference type="Proteomes" id="UP001165121"/>
    </source>
</evidence>
<organism evidence="9 10">
    <name type="scientific">Phytophthora fragariaefolia</name>
    <dbReference type="NCBI Taxonomy" id="1490495"/>
    <lineage>
        <taxon>Eukaryota</taxon>
        <taxon>Sar</taxon>
        <taxon>Stramenopiles</taxon>
        <taxon>Oomycota</taxon>
        <taxon>Peronosporomycetes</taxon>
        <taxon>Peronosporales</taxon>
        <taxon>Peronosporaceae</taxon>
        <taxon>Phytophthora</taxon>
    </lineage>
</organism>
<feature type="compositionally biased region" description="Basic and acidic residues" evidence="7">
    <location>
        <begin position="221"/>
        <end position="240"/>
    </location>
</feature>
<keyword evidence="6" id="KW-0695">RNA-directed DNA polymerase</keyword>
<comment type="caution">
    <text evidence="9">The sequence shown here is derived from an EMBL/GenBank/DDBJ whole genome shotgun (WGS) entry which is preliminary data.</text>
</comment>
<gene>
    <name evidence="9" type="ORF">Pfra01_002167400</name>
</gene>
<sequence>MGLGACLMQDSGDGWQPVAYASKVNSTTEANYGITELECLAVVWAIKLFRPYLYGRRFTIITDHSALKWLMSSPNLTGILHRWALALQERDFDVQYRPGATNVVADALSRAPTPAVVLAAIGRRRRAKERKAARLPSDGTMETNCSVADDMNETENVAVARDSCATDGTSSRHEQMIGTRNVDDEGSNSKRVASDKRPLRGREVRRKRVTWASDIGGDGDAGERREQGVVRRGGDERGQPAKDVTSADNEDAHRTAQGNVADDDASATRASKSGARRREACRTRNELVSDVQNERMVAKLTREQRASMPRMEALRRTRAESREMTQMTIDAVMSETNEGVASSAKGRTPMTKTMGTAFRDQRRDERRRVGPILGRDRVEMRMVVEQNGEANMTKASNEYAVRQTGMQTLQLTDEDIVTVQRKRRLVQRLLEAGEHKGMKVERRHNLVLINTADGRRVVLPPELWPVVVSRFRVGRPFTSSPYPCANCASILVAGAITRSETMGAWMSRVRK</sequence>
<dbReference type="PANTHER" id="PTHR34072">
    <property type="entry name" value="ENZYMATIC POLYPROTEIN-RELATED"/>
    <property type="match status" value="1"/>
</dbReference>
<protein>
    <submittedName>
        <fullName evidence="9">Unnamed protein product</fullName>
    </submittedName>
</protein>
<dbReference type="Proteomes" id="UP001165121">
    <property type="component" value="Unassembled WGS sequence"/>
</dbReference>
<evidence type="ECO:0000256" key="7">
    <source>
        <dbReference type="SAM" id="MobiDB-lite"/>
    </source>
</evidence>
<dbReference type="FunFam" id="3.10.20.370:FF:000001">
    <property type="entry name" value="Retrovirus-related Pol polyprotein from transposon 17.6-like protein"/>
    <property type="match status" value="1"/>
</dbReference>
<dbReference type="InterPro" id="IPR041373">
    <property type="entry name" value="RT_RNaseH"/>
</dbReference>
<name>A0A9W6Y5B3_9STRA</name>